<feature type="transmembrane region" description="Helical" evidence="1">
    <location>
        <begin position="77"/>
        <end position="95"/>
    </location>
</feature>
<accession>A0ABX3H4I1</accession>
<keyword evidence="3" id="KW-1185">Reference proteome</keyword>
<feature type="transmembrane region" description="Helical" evidence="1">
    <location>
        <begin position="53"/>
        <end position="71"/>
    </location>
</feature>
<dbReference type="EMBL" id="MPTB01000040">
    <property type="protein sequence ID" value="OMD42422.1"/>
    <property type="molecule type" value="Genomic_DNA"/>
</dbReference>
<dbReference type="Pfam" id="PF17280">
    <property type="entry name" value="DUF5345"/>
    <property type="match status" value="1"/>
</dbReference>
<keyword evidence="1" id="KW-0812">Transmembrane</keyword>
<organism evidence="2 3">
    <name type="scientific">Paenibacillus borealis</name>
    <dbReference type="NCBI Taxonomy" id="160799"/>
    <lineage>
        <taxon>Bacteria</taxon>
        <taxon>Bacillati</taxon>
        <taxon>Bacillota</taxon>
        <taxon>Bacilli</taxon>
        <taxon>Bacillales</taxon>
        <taxon>Paenibacillaceae</taxon>
        <taxon>Paenibacillus</taxon>
    </lineage>
</organism>
<evidence type="ECO:0000256" key="1">
    <source>
        <dbReference type="SAM" id="Phobius"/>
    </source>
</evidence>
<dbReference type="RefSeq" id="WP_076113350.1">
    <property type="nucleotide sequence ID" value="NZ_MPTB01000040.1"/>
</dbReference>
<proteinExistence type="predicted"/>
<reference evidence="2 3" key="1">
    <citation type="submission" date="2016-10" db="EMBL/GenBank/DDBJ databases">
        <title>Paenibacillus species isolates.</title>
        <authorList>
            <person name="Beno S.M."/>
        </authorList>
    </citation>
    <scope>NUCLEOTIDE SEQUENCE [LARGE SCALE GENOMIC DNA]</scope>
    <source>
        <strain evidence="2 3">FSL H7-0744</strain>
    </source>
</reference>
<dbReference type="Proteomes" id="UP000187412">
    <property type="component" value="Unassembled WGS sequence"/>
</dbReference>
<protein>
    <recommendedName>
        <fullName evidence="4">DUF3040 domain-containing protein</fullName>
    </recommendedName>
</protein>
<dbReference type="InterPro" id="IPR035238">
    <property type="entry name" value="DUF5345"/>
</dbReference>
<evidence type="ECO:0000313" key="3">
    <source>
        <dbReference type="Proteomes" id="UP000187412"/>
    </source>
</evidence>
<keyword evidence="1" id="KW-0472">Membrane</keyword>
<evidence type="ECO:0008006" key="4">
    <source>
        <dbReference type="Google" id="ProtNLM"/>
    </source>
</evidence>
<comment type="caution">
    <text evidence="2">The sequence shown here is derived from an EMBL/GenBank/DDBJ whole genome shotgun (WGS) entry which is preliminary data.</text>
</comment>
<name>A0ABX3H4I1_PAEBO</name>
<keyword evidence="1" id="KW-1133">Transmembrane helix</keyword>
<gene>
    <name evidence="2" type="ORF">BSK56_25700</name>
</gene>
<evidence type="ECO:0000313" key="2">
    <source>
        <dbReference type="EMBL" id="OMD42422.1"/>
    </source>
</evidence>
<sequence>MKPDDEELLVQLNAELNILDAQFDDISPPSLLVMEELIAAETLRRRRKSRNELLLFLCLALIVLSIILSALGSAPVFYWVLQAVFPLAALGSLGVSRIRLRREDTEE</sequence>